<dbReference type="EMBL" id="PYMO01000008">
    <property type="protein sequence ID" value="PSU25227.1"/>
    <property type="molecule type" value="Genomic_DNA"/>
</dbReference>
<keyword evidence="1" id="KW-1133">Transmembrane helix</keyword>
<keyword evidence="1" id="KW-0812">Transmembrane</keyword>
<protein>
    <submittedName>
        <fullName evidence="2">Uncharacterized protein</fullName>
    </submittedName>
</protein>
<comment type="caution">
    <text evidence="2">The sequence shown here is derived from an EMBL/GenBank/DDBJ whole genome shotgun (WGS) entry which is preliminary data.</text>
</comment>
<name>A0ABX5G3M4_PHOPO</name>
<feature type="transmembrane region" description="Helical" evidence="1">
    <location>
        <begin position="7"/>
        <end position="25"/>
    </location>
</feature>
<organism evidence="2 3">
    <name type="scientific">Photobacterium phosphoreum</name>
    <dbReference type="NCBI Taxonomy" id="659"/>
    <lineage>
        <taxon>Bacteria</taxon>
        <taxon>Pseudomonadati</taxon>
        <taxon>Pseudomonadota</taxon>
        <taxon>Gammaproteobacteria</taxon>
        <taxon>Vibrionales</taxon>
        <taxon>Vibrionaceae</taxon>
        <taxon>Photobacterium</taxon>
    </lineage>
</organism>
<keyword evidence="1" id="KW-0472">Membrane</keyword>
<evidence type="ECO:0000256" key="1">
    <source>
        <dbReference type="SAM" id="Phobius"/>
    </source>
</evidence>
<dbReference type="Proteomes" id="UP000241405">
    <property type="component" value="Unassembled WGS sequence"/>
</dbReference>
<keyword evidence="3" id="KW-1185">Reference proteome</keyword>
<proteinExistence type="predicted"/>
<reference evidence="2 3" key="1">
    <citation type="submission" date="2018-03" db="EMBL/GenBank/DDBJ databases">
        <title>Whole genome sequencing of Histamine producing bacteria.</title>
        <authorList>
            <person name="Butler K."/>
        </authorList>
    </citation>
    <scope>NUCLEOTIDE SEQUENCE [LARGE SCALE GENOMIC DNA]</scope>
    <source>
        <strain evidence="2 3">FS-6.2</strain>
    </source>
</reference>
<gene>
    <name evidence="2" type="ORF">CTM96_09830</name>
</gene>
<evidence type="ECO:0000313" key="2">
    <source>
        <dbReference type="EMBL" id="PSU25227.1"/>
    </source>
</evidence>
<sequence length="168" mass="18777">MRLTRRGWNNVIIIGVLAFIAVIQLPELLRTRLATTAPSTAPSIVSSTVIPLFASNRILQQLILPQVTLQHSEAGWQSQPSIVVDIATFIGHWQTLKGTKVTAKQLLAFKKQLLIPYTIEAWFVGYSQPQRISAYQLAHFWLLNNGAGQWLAVTVDSDFLFPPLSSKR</sequence>
<accession>A0ABX5G3M4</accession>
<dbReference type="RefSeq" id="WP_107305824.1">
    <property type="nucleotide sequence ID" value="NZ_PYMN01000009.1"/>
</dbReference>
<evidence type="ECO:0000313" key="3">
    <source>
        <dbReference type="Proteomes" id="UP000241405"/>
    </source>
</evidence>